<organism evidence="3 4">
    <name type="scientific">Massilia violaceinigra</name>
    <dbReference type="NCBI Taxonomy" id="2045208"/>
    <lineage>
        <taxon>Bacteria</taxon>
        <taxon>Pseudomonadati</taxon>
        <taxon>Pseudomonadota</taxon>
        <taxon>Betaproteobacteria</taxon>
        <taxon>Burkholderiales</taxon>
        <taxon>Oxalobacteraceae</taxon>
        <taxon>Telluria group</taxon>
        <taxon>Massilia</taxon>
    </lineage>
</organism>
<dbReference type="EMBL" id="CP024608">
    <property type="protein sequence ID" value="ATQ77896.1"/>
    <property type="molecule type" value="Genomic_DNA"/>
</dbReference>
<evidence type="ECO:0000313" key="3">
    <source>
        <dbReference type="EMBL" id="ATQ77896.1"/>
    </source>
</evidence>
<dbReference type="NCBIfam" id="TIGR01554">
    <property type="entry name" value="major_cap_HK97"/>
    <property type="match status" value="1"/>
</dbReference>
<evidence type="ECO:0000313" key="4">
    <source>
        <dbReference type="Proteomes" id="UP000229897"/>
    </source>
</evidence>
<accession>A0A2D2DSH1</accession>
<dbReference type="InterPro" id="IPR024455">
    <property type="entry name" value="Phage_capsid"/>
</dbReference>
<protein>
    <submittedName>
        <fullName evidence="3">Phage major capsid protein</fullName>
    </submittedName>
</protein>
<gene>
    <name evidence="3" type="ORF">CR152_27875</name>
</gene>
<dbReference type="Proteomes" id="UP000229897">
    <property type="component" value="Chromosome"/>
</dbReference>
<evidence type="ECO:0000259" key="2">
    <source>
        <dbReference type="Pfam" id="PF05065"/>
    </source>
</evidence>
<sequence>MITIEALREKIANLAVQANHLLAEKGDQTWSKDDQLKFDNFAADIESAKGQIRNIEKMRELEADQYFKENGPTNKAEQGVTVDALVAVALYMRNGTNVTNEQAIAIRNAMSTTTPAEGGYTVPAEIATMVIEKLKAFGGMREVATIISTTGGNPLNYPTSDGTGEVGEIVGENAAVTGADVTFGTVALPVFKYSSKKIALPLELIQDSAIDVIALVVARLAMRIARIQNTHYTVGGGTTTPDGVIPRAGVGKIGSTGQTVTITYDDTIDLKHAVNRAYRANAAYMMNDLSVATVSKLKDTTGRPIWTPAITADAPDLLNGHRVAINDDVAVMAANAKSIAFGDFSQYTIRDVAGSTVLRRFDDSAFALNGQVGFCGWQRSGGNLLEPAAVKVYQNSAT</sequence>
<dbReference type="AlphaFoldDB" id="A0A2D2DSH1"/>
<dbReference type="Pfam" id="PF05065">
    <property type="entry name" value="Phage_capsid"/>
    <property type="match status" value="1"/>
</dbReference>
<name>A0A2D2DSH1_9BURK</name>
<reference evidence="3" key="1">
    <citation type="submission" date="2017-10" db="EMBL/GenBank/DDBJ databases">
        <title>Massilia psychrophilum sp. nov., a novel purple-pigmented bacterium isolated from Tianshan glacier, Xinjiang Municipality, China.</title>
        <authorList>
            <person name="Wang H."/>
        </authorList>
    </citation>
    <scope>NUCLEOTIDE SEQUENCE [LARGE SCALE GENOMIC DNA]</scope>
    <source>
        <strain evidence="3">B2</strain>
    </source>
</reference>
<proteinExistence type="predicted"/>
<dbReference type="OrthoDB" id="9786516at2"/>
<dbReference type="KEGG" id="mass:CR152_27875"/>
<feature type="domain" description="Phage capsid-like C-terminal" evidence="2">
    <location>
        <begin position="118"/>
        <end position="394"/>
    </location>
</feature>
<evidence type="ECO:0000256" key="1">
    <source>
        <dbReference type="ARBA" id="ARBA00004328"/>
    </source>
</evidence>
<dbReference type="SUPFAM" id="SSF56563">
    <property type="entry name" value="Major capsid protein gp5"/>
    <property type="match status" value="1"/>
</dbReference>
<comment type="subcellular location">
    <subcellularLocation>
        <location evidence="1">Virion</location>
    </subcellularLocation>
</comment>
<dbReference type="RefSeq" id="WP_099880464.1">
    <property type="nucleotide sequence ID" value="NZ_CP024608.1"/>
</dbReference>
<keyword evidence="4" id="KW-1185">Reference proteome</keyword>
<dbReference type="InterPro" id="IPR054612">
    <property type="entry name" value="Phage_capsid-like_C"/>
</dbReference>
<dbReference type="Gene3D" id="3.30.2320.10">
    <property type="entry name" value="hypothetical protein PF0899 domain"/>
    <property type="match status" value="1"/>
</dbReference>